<dbReference type="InterPro" id="IPR001036">
    <property type="entry name" value="Acrflvin-R"/>
</dbReference>
<feature type="transmembrane region" description="Helical" evidence="8">
    <location>
        <begin position="333"/>
        <end position="351"/>
    </location>
</feature>
<dbReference type="Gene3D" id="3.30.70.1320">
    <property type="entry name" value="Multidrug efflux transporter AcrB pore domain like"/>
    <property type="match status" value="1"/>
</dbReference>
<accession>A0A1U7JC57</accession>
<feature type="transmembrane region" description="Helical" evidence="8">
    <location>
        <begin position="358"/>
        <end position="379"/>
    </location>
</feature>
<dbReference type="PANTHER" id="PTHR32063:SF28">
    <property type="entry name" value="BLR2861 PROTEIN"/>
    <property type="match status" value="1"/>
</dbReference>
<dbReference type="Gene3D" id="3.30.70.1440">
    <property type="entry name" value="Multidrug efflux transporter AcrB pore domain"/>
    <property type="match status" value="1"/>
</dbReference>
<dbReference type="PRINTS" id="PR00702">
    <property type="entry name" value="ACRIFLAVINRP"/>
</dbReference>
<dbReference type="AlphaFoldDB" id="A0A1U7JC57"/>
<keyword evidence="3" id="KW-1003">Cell membrane</keyword>
<gene>
    <name evidence="9" type="ORF">A3843_00880</name>
</gene>
<dbReference type="Gene3D" id="3.30.70.1430">
    <property type="entry name" value="Multidrug efflux transporter AcrB pore domain"/>
    <property type="match status" value="2"/>
</dbReference>
<feature type="transmembrane region" description="Helical" evidence="8">
    <location>
        <begin position="847"/>
        <end position="867"/>
    </location>
</feature>
<dbReference type="SUPFAM" id="SSF82693">
    <property type="entry name" value="Multidrug efflux transporter AcrB pore domain, PN1, PN2, PC1 and PC2 subdomains"/>
    <property type="match status" value="3"/>
</dbReference>
<dbReference type="GO" id="GO:0042910">
    <property type="term" value="F:xenobiotic transmembrane transporter activity"/>
    <property type="evidence" value="ECO:0007669"/>
    <property type="project" value="TreeGrafter"/>
</dbReference>
<dbReference type="Proteomes" id="UP000185783">
    <property type="component" value="Unassembled WGS sequence"/>
</dbReference>
<name>A0A1U7JC57_9HYPH</name>
<keyword evidence="7 8" id="KW-0472">Membrane</keyword>
<evidence type="ECO:0000256" key="3">
    <source>
        <dbReference type="ARBA" id="ARBA00022475"/>
    </source>
</evidence>
<feature type="transmembrane region" description="Helical" evidence="8">
    <location>
        <begin position="982"/>
        <end position="1008"/>
    </location>
</feature>
<keyword evidence="5 8" id="KW-0812">Transmembrane</keyword>
<protein>
    <submittedName>
        <fullName evidence="9">Transporter</fullName>
    </submittedName>
</protein>
<evidence type="ECO:0000256" key="6">
    <source>
        <dbReference type="ARBA" id="ARBA00022989"/>
    </source>
</evidence>
<feature type="transmembrane region" description="Helical" evidence="8">
    <location>
        <begin position="954"/>
        <end position="976"/>
    </location>
</feature>
<feature type="transmembrane region" description="Helical" evidence="8">
    <location>
        <begin position="874"/>
        <end position="896"/>
    </location>
</feature>
<proteinExistence type="predicted"/>
<dbReference type="EMBL" id="LVVZ01000051">
    <property type="protein sequence ID" value="OKL42274.1"/>
    <property type="molecule type" value="Genomic_DNA"/>
</dbReference>
<evidence type="ECO:0000256" key="1">
    <source>
        <dbReference type="ARBA" id="ARBA00004429"/>
    </source>
</evidence>
<evidence type="ECO:0000256" key="5">
    <source>
        <dbReference type="ARBA" id="ARBA00022692"/>
    </source>
</evidence>
<dbReference type="SUPFAM" id="SSF82714">
    <property type="entry name" value="Multidrug efflux transporter AcrB TolC docking domain, DN and DC subdomains"/>
    <property type="match status" value="2"/>
</dbReference>
<dbReference type="STRING" id="197461.A3843_00880"/>
<evidence type="ECO:0000256" key="2">
    <source>
        <dbReference type="ARBA" id="ARBA00022448"/>
    </source>
</evidence>
<evidence type="ECO:0000256" key="7">
    <source>
        <dbReference type="ARBA" id="ARBA00023136"/>
    </source>
</evidence>
<sequence length="1032" mass="109888">MFFTDIFIKRPVMAASLSIIVFLFGLNAMGSLEVRQYPKMTNTVITVTTPYPGADPSLVEGAITQPLEQALAQVDRLDFMTSSSELGNSIITLNMMLDTSPEDALANVLSQINSVTNDLPDAAYNPSVTSSTGSTTSLMYMSFFSETLNSSQITDYIDRVVNPQLSTVNGVSNIDLLGGSPFALRIWPNPEKLGQYDISTDDLVSILQQNNYQSAIGEFNSFLTVLESSIDSQVSDVAGLKRLVIKSENGQVVRLQDVAEVSLDRSDDDTRALANGRQAVITAINNTPNSNPLEVAEGLRSVFAGVQESLPPSIQGSILYDSTVAIEDSIREVVVTIGEAAAIVIVVIMLFMASFRSVIIPIVTIPLSLVGVIAVMQAFGFSLNLMTLLAMVLAIGLVVDDAIVVVENVDRHIKKGLKPFTAAIVATREIAVPVISMTITLAAVYTPIALMGGITGALFKEFALTLAGSVVISGFVALTLSPMMCSKLLKPQSEPSRFQALVDRTLERVSNGYHSTLLAVLGHRRIVLAFAGIVLVSLPVIFSFLPSQLAPDEDQGVVVVIGTAPSSANNDYIEANMSLVADIISKQPQAAASLAMIGVPTSNQGMAIGPLIPWSDRELSQKEISQKVNAQAKEIPGITATAYQMPSLPGASSGLPIQFVITSPTDFESISRVGTAILEKAKASPLFVYADVDLKYDAGSASLTIDRDAAGAYGVTMQAIGTTLGSLMSGGYINRVNLDGRSYEVIPETERQFRANPDQINQFYVTAQDGSAVPLSSLVSYDVSGQPKSLPHYNQLNSITISAVPAPNVAMSEAIAFFETAAQTDLPRGFNYAFMGESRQFVEEGNALYITLGLALAVIFLVLASQFESLRDPLVIMFTVPLAISGALIALGWSHVSGETSLNIYSQVGLITLVGLISKHGILMCEMAKNEQIENGASKTDAIIEAARVRLRPILMTVAAMIAGLVPLLVASGAGAASRFNIGLVIVSGLSIGTLFTLFVLPVMYTFISAGHSRQVEMEEEMAAASSQAQRP</sequence>
<evidence type="ECO:0000313" key="10">
    <source>
        <dbReference type="Proteomes" id="UP000185783"/>
    </source>
</evidence>
<dbReference type="Pfam" id="PF00873">
    <property type="entry name" value="ACR_tran"/>
    <property type="match status" value="1"/>
</dbReference>
<keyword evidence="4" id="KW-0997">Cell inner membrane</keyword>
<dbReference type="GO" id="GO:0005886">
    <property type="term" value="C:plasma membrane"/>
    <property type="evidence" value="ECO:0007669"/>
    <property type="project" value="UniProtKB-SubCell"/>
</dbReference>
<comment type="caution">
    <text evidence="9">The sequence shown here is derived from an EMBL/GenBank/DDBJ whole genome shotgun (WGS) entry which is preliminary data.</text>
</comment>
<dbReference type="InterPro" id="IPR027463">
    <property type="entry name" value="AcrB_DN_DC_subdom"/>
</dbReference>
<feature type="transmembrane region" description="Helical" evidence="8">
    <location>
        <begin position="385"/>
        <end position="409"/>
    </location>
</feature>
<evidence type="ECO:0000256" key="4">
    <source>
        <dbReference type="ARBA" id="ARBA00022519"/>
    </source>
</evidence>
<comment type="subcellular location">
    <subcellularLocation>
        <location evidence="1">Cell inner membrane</location>
        <topology evidence="1">Multi-pass membrane protein</topology>
    </subcellularLocation>
</comment>
<reference evidence="9 10" key="1">
    <citation type="submission" date="2016-03" db="EMBL/GenBank/DDBJ databases">
        <title>Genome sequence of Nesiotobacter sp. nov., a moderately halophilic alphaproteobacterium isolated from the Yellow Sea, China.</title>
        <authorList>
            <person name="Zhang G."/>
            <person name="Zhang R."/>
        </authorList>
    </citation>
    <scope>NUCLEOTIDE SEQUENCE [LARGE SCALE GENOMIC DNA]</scope>
    <source>
        <strain evidence="9 10">WB1-6</strain>
    </source>
</reference>
<dbReference type="Gene3D" id="1.20.1640.10">
    <property type="entry name" value="Multidrug efflux transporter AcrB transmembrane domain"/>
    <property type="match status" value="2"/>
</dbReference>
<keyword evidence="2" id="KW-0813">Transport</keyword>
<organism evidence="9 10">
    <name type="scientific">Pseudovibrio exalbescens</name>
    <dbReference type="NCBI Taxonomy" id="197461"/>
    <lineage>
        <taxon>Bacteria</taxon>
        <taxon>Pseudomonadati</taxon>
        <taxon>Pseudomonadota</taxon>
        <taxon>Alphaproteobacteria</taxon>
        <taxon>Hyphomicrobiales</taxon>
        <taxon>Stappiaceae</taxon>
        <taxon>Pseudovibrio</taxon>
    </lineage>
</organism>
<dbReference type="Gene3D" id="3.30.2090.10">
    <property type="entry name" value="Multidrug efflux transporter AcrB TolC docking domain, DN and DC subdomains"/>
    <property type="match status" value="2"/>
</dbReference>
<feature type="transmembrane region" description="Helical" evidence="8">
    <location>
        <begin position="526"/>
        <end position="545"/>
    </location>
</feature>
<dbReference type="RefSeq" id="WP_028482091.1">
    <property type="nucleotide sequence ID" value="NZ_LVVZ01000051.1"/>
</dbReference>
<evidence type="ECO:0000313" key="9">
    <source>
        <dbReference type="EMBL" id="OKL42274.1"/>
    </source>
</evidence>
<keyword evidence="6 8" id="KW-1133">Transmembrane helix</keyword>
<dbReference type="SUPFAM" id="SSF82866">
    <property type="entry name" value="Multidrug efflux transporter AcrB transmembrane domain"/>
    <property type="match status" value="2"/>
</dbReference>
<feature type="transmembrane region" description="Helical" evidence="8">
    <location>
        <begin position="902"/>
        <end position="922"/>
    </location>
</feature>
<feature type="transmembrane region" description="Helical" evidence="8">
    <location>
        <begin position="430"/>
        <end position="450"/>
    </location>
</feature>
<feature type="transmembrane region" description="Helical" evidence="8">
    <location>
        <begin position="462"/>
        <end position="480"/>
    </location>
</feature>
<keyword evidence="10" id="KW-1185">Reference proteome</keyword>
<dbReference type="FunFam" id="1.20.1640.10:FF:000001">
    <property type="entry name" value="Efflux pump membrane transporter"/>
    <property type="match status" value="1"/>
</dbReference>
<evidence type="ECO:0000256" key="8">
    <source>
        <dbReference type="SAM" id="Phobius"/>
    </source>
</evidence>
<dbReference type="PANTHER" id="PTHR32063">
    <property type="match status" value="1"/>
</dbReference>